<feature type="compositionally biased region" description="Pro residues" evidence="3">
    <location>
        <begin position="572"/>
        <end position="587"/>
    </location>
</feature>
<dbReference type="GO" id="GO:0005884">
    <property type="term" value="C:actin filament"/>
    <property type="evidence" value="ECO:0007669"/>
    <property type="project" value="TreeGrafter"/>
</dbReference>
<dbReference type="SMART" id="SM00326">
    <property type="entry name" value="SH3"/>
    <property type="match status" value="2"/>
</dbReference>
<feature type="region of interest" description="Disordered" evidence="3">
    <location>
        <begin position="738"/>
        <end position="776"/>
    </location>
</feature>
<feature type="region of interest" description="Disordered" evidence="3">
    <location>
        <begin position="318"/>
        <end position="645"/>
    </location>
</feature>
<dbReference type="Pfam" id="PF00018">
    <property type="entry name" value="SH3_1"/>
    <property type="match status" value="1"/>
</dbReference>
<comment type="caution">
    <text evidence="6">The sequence shown here is derived from an EMBL/GenBank/DDBJ whole genome shotgun (WGS) entry which is preliminary data.</text>
</comment>
<evidence type="ECO:0000313" key="7">
    <source>
        <dbReference type="Proteomes" id="UP001280581"/>
    </source>
</evidence>
<dbReference type="CDD" id="cd11961">
    <property type="entry name" value="SH3_Abp1_fungi_C2"/>
    <property type="match status" value="1"/>
</dbReference>
<dbReference type="FunFam" id="2.30.30.40:FF:000242">
    <property type="entry name" value="Actin binding protein"/>
    <property type="match status" value="1"/>
</dbReference>
<accession>A0AAN6RIM8</accession>
<dbReference type="InterPro" id="IPR036028">
    <property type="entry name" value="SH3-like_dom_sf"/>
</dbReference>
<dbReference type="FunFam" id="2.30.30.40:FF:000273">
    <property type="entry name" value="Actin binding protein"/>
    <property type="match status" value="1"/>
</dbReference>
<evidence type="ECO:0000256" key="3">
    <source>
        <dbReference type="SAM" id="MobiDB-lite"/>
    </source>
</evidence>
<dbReference type="Pfam" id="PF14604">
    <property type="entry name" value="SH3_9"/>
    <property type="match status" value="1"/>
</dbReference>
<dbReference type="InterPro" id="IPR002108">
    <property type="entry name" value="ADF-H"/>
</dbReference>
<dbReference type="PRINTS" id="PR00499">
    <property type="entry name" value="P67PHOX"/>
</dbReference>
<sequence length="829" mass="86212">MATLNTSSNGPSIKRSYENVVNSPPPKNPQAASPTFAQWAVFTVAAPLVSAFQHDGGKESILKVQTTGEGELADLIDEFSDGRIQFAFVKVKDPNTSLPKNVLIAWCGEGVPERTKGYFGSHLGLVSKLLHGYHVQVTARSDADLTPERIVQKVSEASGANYSGAPTLPAANRPPPVAAKKPVFTPTQVGGGGAAFNPLGRARATPSHQDTDADGWGADAPEVTRSQLEKVESAYKPTKVNIADLTSKREPSRYQPPEPTPTAPDVVKGGYQPIGKVDIAALRAQAKSSAHDDRPTVVKGAYEPVGKVDIAAIRAKAQAAPPSSGLSPAATGTSAPSEESDEAPKSLAERSAAFAQPERLTSMPKPKVANKWGGTSAFTGTKAPTPSEFGVKPSIQATAPIGTASKTFADQGGKTPAQLWAEKKAAQGQPVKSFATGENVTSPVQAQKSGGGWQSGYTGKSWAPVQTTRTGQSATSNLSEQRTGGEPQQQEEPASPAGGVSALKDRFKGAAPMGAPTSRPVPEPSTPSPPALDTSNKPNAGARGVPIPGLSSRPTEAEKEDDVPSVQHQRLPSPPPQPPRSPSPEPSGSPVRIAMPVSRGAAPPELSPAQEQPPPMPTRGLSEAVKGHRDLSPEPRVESEDPARGAGTAVAAATFGAGAIAGAAAGAAVGAAASGGKGGKRAVAAYDYEKAEDNELELREGEFVTDIDMVDEDWWMGTNSRGEQGLFPSNYVELVEDETEKDAGAGAPPPLPSHPTAEQEPPAGPPQPVGNSGPTATALYDYEAAEENELSFPEDATIINVEFPDEDWWLGTFNGKSGLFPANYVQLNE</sequence>
<feature type="domain" description="SH3" evidence="4">
    <location>
        <begin position="771"/>
        <end position="829"/>
    </location>
</feature>
<dbReference type="GO" id="GO:0030833">
    <property type="term" value="P:regulation of actin filament polymerization"/>
    <property type="evidence" value="ECO:0007669"/>
    <property type="project" value="TreeGrafter"/>
</dbReference>
<dbReference type="GO" id="GO:0030864">
    <property type="term" value="C:cortical actin cytoskeleton"/>
    <property type="evidence" value="ECO:0007669"/>
    <property type="project" value="TreeGrafter"/>
</dbReference>
<feature type="compositionally biased region" description="Polar residues" evidence="3">
    <location>
        <begin position="436"/>
        <end position="448"/>
    </location>
</feature>
<feature type="region of interest" description="Disordered" evidence="3">
    <location>
        <begin position="157"/>
        <end position="219"/>
    </location>
</feature>
<dbReference type="EMBL" id="WVTA01000007">
    <property type="protein sequence ID" value="KAK3208597.1"/>
    <property type="molecule type" value="Genomic_DNA"/>
</dbReference>
<keyword evidence="7" id="KW-1185">Reference proteome</keyword>
<evidence type="ECO:0008006" key="8">
    <source>
        <dbReference type="Google" id="ProtNLM"/>
    </source>
</evidence>
<dbReference type="PANTHER" id="PTHR10829:SF25">
    <property type="entry name" value="DREBRIN-LIKE PROTEIN"/>
    <property type="match status" value="1"/>
</dbReference>
<dbReference type="PANTHER" id="PTHR10829">
    <property type="entry name" value="CORTACTIN AND DREBRIN"/>
    <property type="match status" value="1"/>
</dbReference>
<dbReference type="InterPro" id="IPR035718">
    <property type="entry name" value="Abp1_fungi_SH3_C2"/>
</dbReference>
<organism evidence="6 7">
    <name type="scientific">Pseudopithomyces chartarum</name>
    <dbReference type="NCBI Taxonomy" id="1892770"/>
    <lineage>
        <taxon>Eukaryota</taxon>
        <taxon>Fungi</taxon>
        <taxon>Dikarya</taxon>
        <taxon>Ascomycota</taxon>
        <taxon>Pezizomycotina</taxon>
        <taxon>Dothideomycetes</taxon>
        <taxon>Pleosporomycetidae</taxon>
        <taxon>Pleosporales</taxon>
        <taxon>Massarineae</taxon>
        <taxon>Didymosphaeriaceae</taxon>
        <taxon>Pseudopithomyces</taxon>
    </lineage>
</organism>
<feature type="region of interest" description="Disordered" evidence="3">
    <location>
        <begin position="239"/>
        <end position="269"/>
    </location>
</feature>
<dbReference type="PROSITE" id="PS51263">
    <property type="entry name" value="ADF_H"/>
    <property type="match status" value="1"/>
</dbReference>
<protein>
    <recommendedName>
        <fullName evidence="8">Actin binding protein</fullName>
    </recommendedName>
</protein>
<feature type="region of interest" description="Disordered" evidence="3">
    <location>
        <begin position="1"/>
        <end position="32"/>
    </location>
</feature>
<gene>
    <name evidence="6" type="ORF">GRF29_77g1221154</name>
</gene>
<dbReference type="InterPro" id="IPR001452">
    <property type="entry name" value="SH3_domain"/>
</dbReference>
<dbReference type="PROSITE" id="PS50002">
    <property type="entry name" value="SH3"/>
    <property type="match status" value="2"/>
</dbReference>
<feature type="compositionally biased region" description="Basic and acidic residues" evidence="3">
    <location>
        <begin position="625"/>
        <end position="643"/>
    </location>
</feature>
<feature type="compositionally biased region" description="Polar residues" evidence="3">
    <location>
        <begin position="1"/>
        <end position="11"/>
    </location>
</feature>
<dbReference type="Proteomes" id="UP001280581">
    <property type="component" value="Unassembled WGS sequence"/>
</dbReference>
<feature type="compositionally biased region" description="Polar residues" evidence="3">
    <location>
        <begin position="464"/>
        <end position="492"/>
    </location>
</feature>
<name>A0AAN6RIM8_9PLEO</name>
<evidence type="ECO:0000256" key="2">
    <source>
        <dbReference type="PROSITE-ProRule" id="PRU00192"/>
    </source>
</evidence>
<dbReference type="Gene3D" id="3.40.20.10">
    <property type="entry name" value="Severin"/>
    <property type="match status" value="1"/>
</dbReference>
<evidence type="ECO:0000259" key="5">
    <source>
        <dbReference type="PROSITE" id="PS51263"/>
    </source>
</evidence>
<evidence type="ECO:0000313" key="6">
    <source>
        <dbReference type="EMBL" id="KAK3208597.1"/>
    </source>
</evidence>
<dbReference type="SUPFAM" id="SSF50044">
    <property type="entry name" value="SH3-domain"/>
    <property type="match status" value="2"/>
</dbReference>
<evidence type="ECO:0000256" key="1">
    <source>
        <dbReference type="ARBA" id="ARBA00022443"/>
    </source>
</evidence>
<dbReference type="GO" id="GO:0030427">
    <property type="term" value="C:site of polarized growth"/>
    <property type="evidence" value="ECO:0007669"/>
    <property type="project" value="TreeGrafter"/>
</dbReference>
<keyword evidence="1 2" id="KW-0728">SH3 domain</keyword>
<evidence type="ECO:0000259" key="4">
    <source>
        <dbReference type="PROSITE" id="PS50002"/>
    </source>
</evidence>
<dbReference type="SUPFAM" id="SSF55753">
    <property type="entry name" value="Actin depolymerizing proteins"/>
    <property type="match status" value="1"/>
</dbReference>
<proteinExistence type="predicted"/>
<dbReference type="Pfam" id="PF00241">
    <property type="entry name" value="Cofilin_ADF"/>
    <property type="match status" value="1"/>
</dbReference>
<dbReference type="AlphaFoldDB" id="A0AAN6RIM8"/>
<feature type="domain" description="SH3" evidence="4">
    <location>
        <begin position="677"/>
        <end position="737"/>
    </location>
</feature>
<dbReference type="InterPro" id="IPR029006">
    <property type="entry name" value="ADF-H/Gelsolin-like_dom_sf"/>
</dbReference>
<feature type="domain" description="ADF-H" evidence="5">
    <location>
        <begin position="5"/>
        <end position="155"/>
    </location>
</feature>
<dbReference type="Gene3D" id="2.30.30.40">
    <property type="entry name" value="SH3 Domains"/>
    <property type="match status" value="2"/>
</dbReference>
<dbReference type="FunFam" id="3.40.20.10:FF:000045">
    <property type="entry name" value="Actin binding protein, putative"/>
    <property type="match status" value="1"/>
</dbReference>
<dbReference type="CDD" id="cd11281">
    <property type="entry name" value="ADF_drebrin_like"/>
    <property type="match status" value="1"/>
</dbReference>
<dbReference type="GO" id="GO:0051015">
    <property type="term" value="F:actin filament binding"/>
    <property type="evidence" value="ECO:0007669"/>
    <property type="project" value="TreeGrafter"/>
</dbReference>
<dbReference type="PRINTS" id="PR00452">
    <property type="entry name" value="SH3DOMAIN"/>
</dbReference>
<feature type="compositionally biased region" description="Low complexity" evidence="3">
    <location>
        <begin position="318"/>
        <end position="330"/>
    </location>
</feature>
<feature type="compositionally biased region" description="Pro residues" evidence="3">
    <location>
        <begin position="519"/>
        <end position="530"/>
    </location>
</feature>
<dbReference type="CDD" id="cd11962">
    <property type="entry name" value="SH3_Abp1_fungi_C1"/>
    <property type="match status" value="1"/>
</dbReference>
<dbReference type="InterPro" id="IPR035719">
    <property type="entry name" value="Abp1_fungi_SH3_C1"/>
</dbReference>
<reference evidence="6 7" key="1">
    <citation type="submission" date="2021-02" db="EMBL/GenBank/DDBJ databases">
        <title>Genome assembly of Pseudopithomyces chartarum.</title>
        <authorList>
            <person name="Jauregui R."/>
            <person name="Singh J."/>
            <person name="Voisey C."/>
        </authorList>
    </citation>
    <scope>NUCLEOTIDE SEQUENCE [LARGE SCALE GENOMIC DNA]</scope>
    <source>
        <strain evidence="6 7">AGR01</strain>
    </source>
</reference>
<dbReference type="SMART" id="SM00102">
    <property type="entry name" value="ADF"/>
    <property type="match status" value="1"/>
</dbReference>